<keyword evidence="2" id="KW-1185">Reference proteome</keyword>
<organism evidence="1 2">
    <name type="scientific">Mycena metata</name>
    <dbReference type="NCBI Taxonomy" id="1033252"/>
    <lineage>
        <taxon>Eukaryota</taxon>
        <taxon>Fungi</taxon>
        <taxon>Dikarya</taxon>
        <taxon>Basidiomycota</taxon>
        <taxon>Agaricomycotina</taxon>
        <taxon>Agaricomycetes</taxon>
        <taxon>Agaricomycetidae</taxon>
        <taxon>Agaricales</taxon>
        <taxon>Marasmiineae</taxon>
        <taxon>Mycenaceae</taxon>
        <taxon>Mycena</taxon>
    </lineage>
</organism>
<evidence type="ECO:0000313" key="1">
    <source>
        <dbReference type="EMBL" id="KAJ7747067.1"/>
    </source>
</evidence>
<reference evidence="1" key="1">
    <citation type="submission" date="2023-03" db="EMBL/GenBank/DDBJ databases">
        <title>Massive genome expansion in bonnet fungi (Mycena s.s.) driven by repeated elements and novel gene families across ecological guilds.</title>
        <authorList>
            <consortium name="Lawrence Berkeley National Laboratory"/>
            <person name="Harder C.B."/>
            <person name="Miyauchi S."/>
            <person name="Viragh M."/>
            <person name="Kuo A."/>
            <person name="Thoen E."/>
            <person name="Andreopoulos B."/>
            <person name="Lu D."/>
            <person name="Skrede I."/>
            <person name="Drula E."/>
            <person name="Henrissat B."/>
            <person name="Morin E."/>
            <person name="Kohler A."/>
            <person name="Barry K."/>
            <person name="LaButti K."/>
            <person name="Morin E."/>
            <person name="Salamov A."/>
            <person name="Lipzen A."/>
            <person name="Mereny Z."/>
            <person name="Hegedus B."/>
            <person name="Baldrian P."/>
            <person name="Stursova M."/>
            <person name="Weitz H."/>
            <person name="Taylor A."/>
            <person name="Grigoriev I.V."/>
            <person name="Nagy L.G."/>
            <person name="Martin F."/>
            <person name="Kauserud H."/>
        </authorList>
    </citation>
    <scope>NUCLEOTIDE SEQUENCE</scope>
    <source>
        <strain evidence="1">CBHHK182m</strain>
    </source>
</reference>
<evidence type="ECO:0000313" key="2">
    <source>
        <dbReference type="Proteomes" id="UP001215598"/>
    </source>
</evidence>
<proteinExistence type="predicted"/>
<comment type="caution">
    <text evidence="1">The sequence shown here is derived from an EMBL/GenBank/DDBJ whole genome shotgun (WGS) entry which is preliminary data.</text>
</comment>
<dbReference type="EMBL" id="JARKIB010000078">
    <property type="protein sequence ID" value="KAJ7747067.1"/>
    <property type="molecule type" value="Genomic_DNA"/>
</dbReference>
<sequence length="209" mass="22703">MTASDALMQSSATSDLKRWLGIFPLRDPCTLDLPPGPQQRRLQFFDLLGSSPSSKVNEIDQDSVGDALAPRFPSFSSTSTLVKYIASLAGERSPALLRHPPTPERSRICTCLAPVRRSAGYSRPQRAAPVFPPSQMSSYHGEGSYWQRHTSTRRPTRRTLPPWNLLPIVGGAGLLDKPSGKTSVLLDCLSLHLPLLGSGLSSEIALLAE</sequence>
<name>A0AAD7IQG6_9AGAR</name>
<protein>
    <submittedName>
        <fullName evidence="1">Uncharacterized protein</fullName>
    </submittedName>
</protein>
<gene>
    <name evidence="1" type="ORF">B0H16DRAFT_1852099</name>
</gene>
<accession>A0AAD7IQG6</accession>
<dbReference type="AlphaFoldDB" id="A0AAD7IQG6"/>
<dbReference type="Proteomes" id="UP001215598">
    <property type="component" value="Unassembled WGS sequence"/>
</dbReference>